<feature type="compositionally biased region" description="Polar residues" evidence="1">
    <location>
        <begin position="40"/>
        <end position="56"/>
    </location>
</feature>
<dbReference type="AlphaFoldDB" id="A0A9Q5I2F9"/>
<dbReference type="InterPro" id="IPR007250">
    <property type="entry name" value="HSP9_HSP12"/>
</dbReference>
<dbReference type="Proteomes" id="UP000757232">
    <property type="component" value="Unassembled WGS sequence"/>
</dbReference>
<sequence>MSDNFRQSFTDKAENAVKPESEKSSTERAGDFVKGKADSAASTAQPESEKSYTQQAGDFFSGNSNENSESLVDKAKGALGYDKSSK</sequence>
<feature type="compositionally biased region" description="Basic and acidic residues" evidence="1">
    <location>
        <begin position="9"/>
        <end position="37"/>
    </location>
</feature>
<reference evidence="2" key="1">
    <citation type="submission" date="2016-06" db="EMBL/GenBank/DDBJ databases">
        <title>Draft Genome sequence of the fungus Inonotus baumii.</title>
        <authorList>
            <person name="Zhu H."/>
            <person name="Lin W."/>
        </authorList>
    </citation>
    <scope>NUCLEOTIDE SEQUENCE</scope>
    <source>
        <strain evidence="2">821</strain>
    </source>
</reference>
<evidence type="ECO:0000313" key="2">
    <source>
        <dbReference type="EMBL" id="OCB90461.1"/>
    </source>
</evidence>
<feature type="region of interest" description="Disordered" evidence="1">
    <location>
        <begin position="1"/>
        <end position="86"/>
    </location>
</feature>
<dbReference type="EMBL" id="LNZH02000130">
    <property type="protein sequence ID" value="OCB90461.1"/>
    <property type="molecule type" value="Genomic_DNA"/>
</dbReference>
<evidence type="ECO:0000256" key="1">
    <source>
        <dbReference type="SAM" id="MobiDB-lite"/>
    </source>
</evidence>
<dbReference type="OrthoDB" id="2348401at2759"/>
<name>A0A9Q5I2F9_SANBA</name>
<organism evidence="2 3">
    <name type="scientific">Sanghuangporus baumii</name>
    <name type="common">Phellinus baumii</name>
    <dbReference type="NCBI Taxonomy" id="108892"/>
    <lineage>
        <taxon>Eukaryota</taxon>
        <taxon>Fungi</taxon>
        <taxon>Dikarya</taxon>
        <taxon>Basidiomycota</taxon>
        <taxon>Agaricomycotina</taxon>
        <taxon>Agaricomycetes</taxon>
        <taxon>Hymenochaetales</taxon>
        <taxon>Hymenochaetaceae</taxon>
        <taxon>Sanghuangporus</taxon>
    </lineage>
</organism>
<dbReference type="PIRSF" id="PIRSF002590">
    <property type="entry name" value="HSP9/HSP12_fun"/>
    <property type="match status" value="1"/>
</dbReference>
<dbReference type="Pfam" id="PF04119">
    <property type="entry name" value="HSP9_HSP12"/>
    <property type="match status" value="1"/>
</dbReference>
<proteinExistence type="predicted"/>
<keyword evidence="3" id="KW-1185">Reference proteome</keyword>
<evidence type="ECO:0000313" key="3">
    <source>
        <dbReference type="Proteomes" id="UP000757232"/>
    </source>
</evidence>
<gene>
    <name evidence="2" type="ORF">A7U60_g2313</name>
</gene>
<accession>A0A9Q5I2F9</accession>
<dbReference type="Gene3D" id="6.10.250.2440">
    <property type="match status" value="2"/>
</dbReference>
<comment type="caution">
    <text evidence="2">The sequence shown here is derived from an EMBL/GenBank/DDBJ whole genome shotgun (WGS) entry which is preliminary data.</text>
</comment>
<protein>
    <submittedName>
        <fullName evidence="2">Uncharacterized protein</fullName>
    </submittedName>
</protein>